<gene>
    <name evidence="2" type="ORF">BDQ12DRAFT_672436</name>
</gene>
<sequence length="166" mass="17403">MLNIATRTVLRASPARIARATTNYLPSRSIITLKEPKYTAHATAKGAGRNGHVEGEGLELDMATPKALGGSGKGSNPEQLFAMGYASCLLGAIQLVANKAGKKEMAKKAVVHASVHIGEPTDMPGFGLAVDLKVEGVDDEVLKAGHEFCPYSRALKHGVVVNISKA</sequence>
<dbReference type="OrthoDB" id="60422at2759"/>
<dbReference type="Pfam" id="PF02566">
    <property type="entry name" value="OsmC"/>
    <property type="match status" value="1"/>
</dbReference>
<dbReference type="AlphaFoldDB" id="A0A5C3MHI4"/>
<name>A0A5C3MHI4_9AGAR</name>
<dbReference type="Proteomes" id="UP000308652">
    <property type="component" value="Unassembled WGS sequence"/>
</dbReference>
<dbReference type="EMBL" id="ML213590">
    <property type="protein sequence ID" value="TFK44125.1"/>
    <property type="molecule type" value="Genomic_DNA"/>
</dbReference>
<evidence type="ECO:0000313" key="3">
    <source>
        <dbReference type="Proteomes" id="UP000308652"/>
    </source>
</evidence>
<dbReference type="InterPro" id="IPR019953">
    <property type="entry name" value="OHR"/>
</dbReference>
<comment type="similarity">
    <text evidence="1">Belongs to the OsmC/Ohr family.</text>
</comment>
<dbReference type="Gene3D" id="2.20.25.10">
    <property type="match status" value="1"/>
</dbReference>
<accession>A0A5C3MHI4</accession>
<evidence type="ECO:0000256" key="1">
    <source>
        <dbReference type="ARBA" id="ARBA00007378"/>
    </source>
</evidence>
<reference evidence="2 3" key="1">
    <citation type="journal article" date="2019" name="Nat. Ecol. Evol.">
        <title>Megaphylogeny resolves global patterns of mushroom evolution.</title>
        <authorList>
            <person name="Varga T."/>
            <person name="Krizsan K."/>
            <person name="Foldi C."/>
            <person name="Dima B."/>
            <person name="Sanchez-Garcia M."/>
            <person name="Sanchez-Ramirez S."/>
            <person name="Szollosi G.J."/>
            <person name="Szarkandi J.G."/>
            <person name="Papp V."/>
            <person name="Albert L."/>
            <person name="Andreopoulos W."/>
            <person name="Angelini C."/>
            <person name="Antonin V."/>
            <person name="Barry K.W."/>
            <person name="Bougher N.L."/>
            <person name="Buchanan P."/>
            <person name="Buyck B."/>
            <person name="Bense V."/>
            <person name="Catcheside P."/>
            <person name="Chovatia M."/>
            <person name="Cooper J."/>
            <person name="Damon W."/>
            <person name="Desjardin D."/>
            <person name="Finy P."/>
            <person name="Geml J."/>
            <person name="Haridas S."/>
            <person name="Hughes K."/>
            <person name="Justo A."/>
            <person name="Karasinski D."/>
            <person name="Kautmanova I."/>
            <person name="Kiss B."/>
            <person name="Kocsube S."/>
            <person name="Kotiranta H."/>
            <person name="LaButti K.M."/>
            <person name="Lechner B.E."/>
            <person name="Liimatainen K."/>
            <person name="Lipzen A."/>
            <person name="Lukacs Z."/>
            <person name="Mihaltcheva S."/>
            <person name="Morgado L.N."/>
            <person name="Niskanen T."/>
            <person name="Noordeloos M.E."/>
            <person name="Ohm R.A."/>
            <person name="Ortiz-Santana B."/>
            <person name="Ovrebo C."/>
            <person name="Racz N."/>
            <person name="Riley R."/>
            <person name="Savchenko A."/>
            <person name="Shiryaev A."/>
            <person name="Soop K."/>
            <person name="Spirin V."/>
            <person name="Szebenyi C."/>
            <person name="Tomsovsky M."/>
            <person name="Tulloss R.E."/>
            <person name="Uehling J."/>
            <person name="Grigoriev I.V."/>
            <person name="Vagvolgyi C."/>
            <person name="Papp T."/>
            <person name="Martin F.M."/>
            <person name="Miettinen O."/>
            <person name="Hibbett D.S."/>
            <person name="Nagy L.G."/>
        </authorList>
    </citation>
    <scope>NUCLEOTIDE SEQUENCE [LARGE SCALE GENOMIC DNA]</scope>
    <source>
        <strain evidence="2 3">CBS 166.37</strain>
    </source>
</reference>
<evidence type="ECO:0000313" key="2">
    <source>
        <dbReference type="EMBL" id="TFK44125.1"/>
    </source>
</evidence>
<protein>
    <submittedName>
        <fullName evidence="2">Organic hydroperoxide resistance protein</fullName>
    </submittedName>
</protein>
<keyword evidence="3" id="KW-1185">Reference proteome</keyword>
<dbReference type="PANTHER" id="PTHR33797:SF2">
    <property type="entry name" value="ORGANIC HYDROPEROXIDE RESISTANCE PROTEIN-LIKE"/>
    <property type="match status" value="1"/>
</dbReference>
<dbReference type="GO" id="GO:0006979">
    <property type="term" value="P:response to oxidative stress"/>
    <property type="evidence" value="ECO:0007669"/>
    <property type="project" value="InterPro"/>
</dbReference>
<dbReference type="InterPro" id="IPR003718">
    <property type="entry name" value="OsmC/Ohr_fam"/>
</dbReference>
<dbReference type="Gene3D" id="3.30.300.20">
    <property type="match status" value="1"/>
</dbReference>
<dbReference type="InterPro" id="IPR036102">
    <property type="entry name" value="OsmC/Ohrsf"/>
</dbReference>
<proteinExistence type="inferred from homology"/>
<dbReference type="InterPro" id="IPR015946">
    <property type="entry name" value="KH_dom-like_a/b"/>
</dbReference>
<dbReference type="SUPFAM" id="SSF82784">
    <property type="entry name" value="OsmC-like"/>
    <property type="match status" value="1"/>
</dbReference>
<dbReference type="PANTHER" id="PTHR33797">
    <property type="entry name" value="ORGANIC HYDROPEROXIDE RESISTANCE PROTEIN-LIKE"/>
    <property type="match status" value="1"/>
</dbReference>
<dbReference type="NCBIfam" id="TIGR03561">
    <property type="entry name" value="organ_hyd_perox"/>
    <property type="match status" value="1"/>
</dbReference>
<organism evidence="2 3">
    <name type="scientific">Crucibulum laeve</name>
    <dbReference type="NCBI Taxonomy" id="68775"/>
    <lineage>
        <taxon>Eukaryota</taxon>
        <taxon>Fungi</taxon>
        <taxon>Dikarya</taxon>
        <taxon>Basidiomycota</taxon>
        <taxon>Agaricomycotina</taxon>
        <taxon>Agaricomycetes</taxon>
        <taxon>Agaricomycetidae</taxon>
        <taxon>Agaricales</taxon>
        <taxon>Agaricineae</taxon>
        <taxon>Nidulariaceae</taxon>
        <taxon>Crucibulum</taxon>
    </lineage>
</organism>